<evidence type="ECO:0000256" key="1">
    <source>
        <dbReference type="SAM" id="MobiDB-lite"/>
    </source>
</evidence>
<sequence length="342" mass="38108">MDHRVTYTSDRSTSIHTIFKGTSCNNLEMDEQEQGTSHKQHKEDPELSRIPTWLKSSIPDIFKSVGPLLRLPLTTTDLVAPSVGALILWDHTQEAPKEITVDLIWPNARVTRLAFPAVFKIDSLNDSAPQTDKAQSSDKQPVEWTGDAKPTLFRNKKKLVPSSQPQPQVDRGNLEQPELHRREFEQPEIDSGGSRELINDNIENLPADVREDQSADCRTQVNQAPEEGSSAPILQRNVESNANEAFCLVHDWSEVPFARLQDAQGLLESEGTQDMVVEAPLQNSGSISVKRLRAVARSTDRAQVMDQVLLQVRPSDTDLLAEEQPTKKRKQLESAAEPSTAA</sequence>
<feature type="region of interest" description="Disordered" evidence="1">
    <location>
        <begin position="127"/>
        <end position="196"/>
    </location>
</feature>
<dbReference type="EMBL" id="JBJQOH010000002">
    <property type="protein sequence ID" value="KAL3696585.1"/>
    <property type="molecule type" value="Genomic_DNA"/>
</dbReference>
<name>A0ABD3HYP1_9MARC</name>
<reference evidence="2 3" key="1">
    <citation type="submission" date="2024-09" db="EMBL/GenBank/DDBJ databases">
        <title>Chromosome-scale assembly of Riccia sorocarpa.</title>
        <authorList>
            <person name="Paukszto L."/>
        </authorList>
    </citation>
    <scope>NUCLEOTIDE SEQUENCE [LARGE SCALE GENOMIC DNA]</scope>
    <source>
        <strain evidence="2">LP-2024</strain>
        <tissue evidence="2">Aerial parts of the thallus</tissue>
    </source>
</reference>
<dbReference type="Proteomes" id="UP001633002">
    <property type="component" value="Unassembled WGS sequence"/>
</dbReference>
<dbReference type="AlphaFoldDB" id="A0ABD3HYP1"/>
<feature type="compositionally biased region" description="Polar residues" evidence="1">
    <location>
        <begin position="127"/>
        <end position="139"/>
    </location>
</feature>
<feature type="region of interest" description="Disordered" evidence="1">
    <location>
        <begin position="316"/>
        <end position="342"/>
    </location>
</feature>
<keyword evidence="3" id="KW-1185">Reference proteome</keyword>
<accession>A0ABD3HYP1</accession>
<comment type="caution">
    <text evidence="2">The sequence shown here is derived from an EMBL/GenBank/DDBJ whole genome shotgun (WGS) entry which is preliminary data.</text>
</comment>
<evidence type="ECO:0000313" key="3">
    <source>
        <dbReference type="Proteomes" id="UP001633002"/>
    </source>
</evidence>
<proteinExistence type="predicted"/>
<organism evidence="2 3">
    <name type="scientific">Riccia sorocarpa</name>
    <dbReference type="NCBI Taxonomy" id="122646"/>
    <lineage>
        <taxon>Eukaryota</taxon>
        <taxon>Viridiplantae</taxon>
        <taxon>Streptophyta</taxon>
        <taxon>Embryophyta</taxon>
        <taxon>Marchantiophyta</taxon>
        <taxon>Marchantiopsida</taxon>
        <taxon>Marchantiidae</taxon>
        <taxon>Marchantiales</taxon>
        <taxon>Ricciaceae</taxon>
        <taxon>Riccia</taxon>
    </lineage>
</organism>
<gene>
    <name evidence="2" type="ORF">R1sor_010661</name>
</gene>
<protein>
    <submittedName>
        <fullName evidence="2">Uncharacterized protein</fullName>
    </submittedName>
</protein>
<evidence type="ECO:0000313" key="2">
    <source>
        <dbReference type="EMBL" id="KAL3696585.1"/>
    </source>
</evidence>